<evidence type="ECO:0000256" key="3">
    <source>
        <dbReference type="ARBA" id="ARBA00022448"/>
    </source>
</evidence>
<keyword evidence="4 8" id="KW-0812">Transmembrane</keyword>
<feature type="transmembrane region" description="Helical" evidence="8">
    <location>
        <begin position="509"/>
        <end position="531"/>
    </location>
</feature>
<comment type="subcellular location">
    <subcellularLocation>
        <location evidence="1">Membrane</location>
        <topology evidence="1">Multi-pass membrane protein</topology>
    </subcellularLocation>
</comment>
<evidence type="ECO:0000256" key="6">
    <source>
        <dbReference type="ARBA" id="ARBA00023136"/>
    </source>
</evidence>
<feature type="transmembrane region" description="Helical" evidence="8">
    <location>
        <begin position="149"/>
        <end position="167"/>
    </location>
</feature>
<keyword evidence="3" id="KW-0813">Transport</keyword>
<feature type="transmembrane region" description="Helical" evidence="8">
    <location>
        <begin position="315"/>
        <end position="334"/>
    </location>
</feature>
<evidence type="ECO:0000256" key="4">
    <source>
        <dbReference type="ARBA" id="ARBA00022692"/>
    </source>
</evidence>
<dbReference type="Proteomes" id="UP000070544">
    <property type="component" value="Unassembled WGS sequence"/>
</dbReference>
<dbReference type="AlphaFoldDB" id="A0A139ANG9"/>
<accession>A0A139ANG9</accession>
<feature type="transmembrane region" description="Helical" evidence="8">
    <location>
        <begin position="566"/>
        <end position="588"/>
    </location>
</feature>
<dbReference type="GO" id="GO:0000329">
    <property type="term" value="C:fungal-type vacuole membrane"/>
    <property type="evidence" value="ECO:0007669"/>
    <property type="project" value="TreeGrafter"/>
</dbReference>
<feature type="region of interest" description="Disordered" evidence="7">
    <location>
        <begin position="1"/>
        <end position="23"/>
    </location>
</feature>
<dbReference type="EMBL" id="KQ965743">
    <property type="protein sequence ID" value="KXS18282.1"/>
    <property type="molecule type" value="Genomic_DNA"/>
</dbReference>
<feature type="transmembrane region" description="Helical" evidence="8">
    <location>
        <begin position="643"/>
        <end position="660"/>
    </location>
</feature>
<evidence type="ECO:0000256" key="7">
    <source>
        <dbReference type="SAM" id="MobiDB-lite"/>
    </source>
</evidence>
<sequence>MIDESEKRSDFPAGSEKHTFIDEERSHDERVEYPVHDDEGFEFTWRSSIVGSLLGCIVAASNFYLGLKVGWTFGASIFAAAFTFGILKPLSNALPVAFGGRYFGPRENVTAQTAASTSGGLSVGMITAIPAMYRLGLLSDDVTKDTLRLTLWTIAASMYGLCFAVPLRKYFIIKLRDKIPFPTPTATAQTIRILHSSTTGAKNAMDSVKAMAAAFSKLASSHLVIYIFDKIHITYWIGRATGSAFLQRADVTWGFYFTPNFAFFGAGFITPPNVVFSFLAGSIIAFGIGGPIMLDHGYLTFALGWGRPGNGSAQSWWFWPGISLMIVTAFADLFSNWSVMWVSLKSAWNEVTQSVVRVRGRLGDKMVEAEEMDKKDARVEVDDGDDGLPGVPFAWWGSGLLVSLISTCFIMGFQFGIPAYQSILAVIFAFFLSIVGIFAAGQTDINPISTLAKVVQLVFARMPASSLQDLQRSNLLCAAVTSSSANQSVDMIGDLKTGHLIGASPRSQFLAQLVGSFFAVIMNVSLFTLFAKAYPCITNVMDTCEFGLSPILSWQNVTVLLTQNPFIPLSSVATAIVCAVLAVIYVFVTSNYIPDEYYPYLPNLNAVGLGFIVPQPSTPLAMAFAVIVKLLWQRYHKSSSDNLCTAVAAGALAGVGITGMH</sequence>
<keyword evidence="5 8" id="KW-1133">Transmembrane helix</keyword>
<evidence type="ECO:0000256" key="5">
    <source>
        <dbReference type="ARBA" id="ARBA00022989"/>
    </source>
</evidence>
<feature type="transmembrane region" description="Helical" evidence="8">
    <location>
        <begin position="393"/>
        <end position="415"/>
    </location>
</feature>
<dbReference type="OrthoDB" id="77405at2759"/>
<dbReference type="GO" id="GO:0035673">
    <property type="term" value="F:oligopeptide transmembrane transporter activity"/>
    <property type="evidence" value="ECO:0007669"/>
    <property type="project" value="InterPro"/>
</dbReference>
<feature type="transmembrane region" description="Helical" evidence="8">
    <location>
        <begin position="608"/>
        <end position="631"/>
    </location>
</feature>
<evidence type="ECO:0000313" key="9">
    <source>
        <dbReference type="EMBL" id="KXS18282.1"/>
    </source>
</evidence>
<comment type="similarity">
    <text evidence="2">Belongs to the oligopeptide OPT transporter family.</text>
</comment>
<proteinExistence type="inferred from homology"/>
<evidence type="ECO:0000256" key="8">
    <source>
        <dbReference type="SAM" id="Phobius"/>
    </source>
</evidence>
<dbReference type="Pfam" id="PF03169">
    <property type="entry name" value="OPT"/>
    <property type="match status" value="1"/>
</dbReference>
<keyword evidence="6 8" id="KW-0472">Membrane</keyword>
<keyword evidence="10" id="KW-1185">Reference proteome</keyword>
<dbReference type="PANTHER" id="PTHR31645:SF3">
    <property type="entry name" value="OLIGOPEPTIDE TRANSPORTER"/>
    <property type="match status" value="1"/>
</dbReference>
<dbReference type="InterPro" id="IPR004813">
    <property type="entry name" value="OPT"/>
</dbReference>
<evidence type="ECO:0000256" key="2">
    <source>
        <dbReference type="ARBA" id="ARBA00008807"/>
    </source>
</evidence>
<feature type="transmembrane region" description="Helical" evidence="8">
    <location>
        <begin position="49"/>
        <end position="67"/>
    </location>
</feature>
<dbReference type="NCBIfam" id="TIGR00728">
    <property type="entry name" value="OPT_sfam"/>
    <property type="match status" value="1"/>
</dbReference>
<gene>
    <name evidence="9" type="ORF">M427DRAFT_490270</name>
</gene>
<feature type="transmembrane region" description="Helical" evidence="8">
    <location>
        <begin position="275"/>
        <end position="294"/>
    </location>
</feature>
<protein>
    <submittedName>
        <fullName evidence="9">OPT superfamily oligopeptide transporter</fullName>
    </submittedName>
</protein>
<feature type="transmembrane region" description="Helical" evidence="8">
    <location>
        <begin position="422"/>
        <end position="441"/>
    </location>
</feature>
<dbReference type="STRING" id="1344416.A0A139ANG9"/>
<dbReference type="PANTHER" id="PTHR31645">
    <property type="entry name" value="OLIGOPEPTIDE TRANSPORTER YGL114W-RELATED"/>
    <property type="match status" value="1"/>
</dbReference>
<evidence type="ECO:0000313" key="10">
    <source>
        <dbReference type="Proteomes" id="UP000070544"/>
    </source>
</evidence>
<name>A0A139ANG9_GONPJ</name>
<reference evidence="9 10" key="1">
    <citation type="journal article" date="2015" name="Genome Biol. Evol.">
        <title>Phylogenomic analyses indicate that early fungi evolved digesting cell walls of algal ancestors of land plants.</title>
        <authorList>
            <person name="Chang Y."/>
            <person name="Wang S."/>
            <person name="Sekimoto S."/>
            <person name="Aerts A.L."/>
            <person name="Choi C."/>
            <person name="Clum A."/>
            <person name="LaButti K.M."/>
            <person name="Lindquist E.A."/>
            <person name="Yee Ngan C."/>
            <person name="Ohm R.A."/>
            <person name="Salamov A.A."/>
            <person name="Grigoriev I.V."/>
            <person name="Spatafora J.W."/>
            <person name="Berbee M.L."/>
        </authorList>
    </citation>
    <scope>NUCLEOTIDE SEQUENCE [LARGE SCALE GENOMIC DNA]</scope>
    <source>
        <strain evidence="9 10">JEL478</strain>
    </source>
</reference>
<feature type="transmembrane region" description="Helical" evidence="8">
    <location>
        <begin position="73"/>
        <end position="97"/>
    </location>
</feature>
<dbReference type="OMA" id="ENWGWYI"/>
<feature type="transmembrane region" description="Helical" evidence="8">
    <location>
        <begin position="251"/>
        <end position="269"/>
    </location>
</feature>
<dbReference type="InterPro" id="IPR045035">
    <property type="entry name" value="YSL-like"/>
</dbReference>
<evidence type="ECO:0000256" key="1">
    <source>
        <dbReference type="ARBA" id="ARBA00004141"/>
    </source>
</evidence>
<organism evidence="9 10">
    <name type="scientific">Gonapodya prolifera (strain JEL478)</name>
    <name type="common">Monoblepharis prolifera</name>
    <dbReference type="NCBI Taxonomy" id="1344416"/>
    <lineage>
        <taxon>Eukaryota</taxon>
        <taxon>Fungi</taxon>
        <taxon>Fungi incertae sedis</taxon>
        <taxon>Chytridiomycota</taxon>
        <taxon>Chytridiomycota incertae sedis</taxon>
        <taxon>Monoblepharidomycetes</taxon>
        <taxon>Monoblepharidales</taxon>
        <taxon>Gonapodyaceae</taxon>
        <taxon>Gonapodya</taxon>
    </lineage>
</organism>